<dbReference type="EMBL" id="NCKV01004529">
    <property type="protein sequence ID" value="RWS24694.1"/>
    <property type="molecule type" value="Genomic_DNA"/>
</dbReference>
<organism evidence="2 3">
    <name type="scientific">Leptotrombidium deliense</name>
    <dbReference type="NCBI Taxonomy" id="299467"/>
    <lineage>
        <taxon>Eukaryota</taxon>
        <taxon>Metazoa</taxon>
        <taxon>Ecdysozoa</taxon>
        <taxon>Arthropoda</taxon>
        <taxon>Chelicerata</taxon>
        <taxon>Arachnida</taxon>
        <taxon>Acari</taxon>
        <taxon>Acariformes</taxon>
        <taxon>Trombidiformes</taxon>
        <taxon>Prostigmata</taxon>
        <taxon>Anystina</taxon>
        <taxon>Parasitengona</taxon>
        <taxon>Trombiculoidea</taxon>
        <taxon>Trombiculidae</taxon>
        <taxon>Leptotrombidium</taxon>
    </lineage>
</organism>
<feature type="region of interest" description="Disordered" evidence="1">
    <location>
        <begin position="48"/>
        <end position="72"/>
    </location>
</feature>
<comment type="caution">
    <text evidence="2">The sequence shown here is derived from an EMBL/GenBank/DDBJ whole genome shotgun (WGS) entry which is preliminary data.</text>
</comment>
<sequence>MLNPFISDSVSSITNHVTSMKISPNHELSSMRVPSAVSQMNCQTNHQHYAGQQSAYPSQHSHHSHHNHHSAYSAAAVARDFILRRDAYSHHPLNTDVTGSASHTSSLFVPHNTNTESANPPHHSMKATYTRVQITQLHSTTKQPMGTTDT</sequence>
<proteinExistence type="predicted"/>
<gene>
    <name evidence="2" type="ORF">B4U80_03186</name>
</gene>
<reference evidence="2 3" key="1">
    <citation type="journal article" date="2018" name="Gigascience">
        <title>Genomes of trombidid mites reveal novel predicted allergens and laterally-transferred genes associated with secondary metabolism.</title>
        <authorList>
            <person name="Dong X."/>
            <person name="Chaisiri K."/>
            <person name="Xia D."/>
            <person name="Armstrong S.D."/>
            <person name="Fang Y."/>
            <person name="Donnelly M.J."/>
            <person name="Kadowaki T."/>
            <person name="McGarry J.W."/>
            <person name="Darby A.C."/>
            <person name="Makepeace B.L."/>
        </authorList>
    </citation>
    <scope>NUCLEOTIDE SEQUENCE [LARGE SCALE GENOMIC DNA]</scope>
    <source>
        <strain evidence="2">UoL-UT</strain>
    </source>
</reference>
<dbReference type="VEuPathDB" id="VectorBase:LDEU007346"/>
<accession>A0A443SB50</accession>
<evidence type="ECO:0000313" key="3">
    <source>
        <dbReference type="Proteomes" id="UP000288716"/>
    </source>
</evidence>
<evidence type="ECO:0000313" key="2">
    <source>
        <dbReference type="EMBL" id="RWS24694.1"/>
    </source>
</evidence>
<dbReference type="Proteomes" id="UP000288716">
    <property type="component" value="Unassembled WGS sequence"/>
</dbReference>
<protein>
    <submittedName>
        <fullName evidence="2">Uncharacterized protein</fullName>
    </submittedName>
</protein>
<dbReference type="AlphaFoldDB" id="A0A443SB50"/>
<name>A0A443SB50_9ACAR</name>
<feature type="compositionally biased region" description="Basic residues" evidence="1">
    <location>
        <begin position="60"/>
        <end position="69"/>
    </location>
</feature>
<dbReference type="STRING" id="299467.A0A443SB50"/>
<keyword evidence="3" id="KW-1185">Reference proteome</keyword>
<evidence type="ECO:0000256" key="1">
    <source>
        <dbReference type="SAM" id="MobiDB-lite"/>
    </source>
</evidence>